<feature type="transmembrane region" description="Helical" evidence="1">
    <location>
        <begin position="155"/>
        <end position="173"/>
    </location>
</feature>
<organism evidence="3 4">
    <name type="scientific">Curtobacterium citri</name>
    <dbReference type="NCBI Taxonomy" id="3055139"/>
    <lineage>
        <taxon>Bacteria</taxon>
        <taxon>Bacillati</taxon>
        <taxon>Actinomycetota</taxon>
        <taxon>Actinomycetes</taxon>
        <taxon>Micrococcales</taxon>
        <taxon>Microbacteriaceae</taxon>
        <taxon>Curtobacterium</taxon>
    </lineage>
</organism>
<dbReference type="GO" id="GO:0016746">
    <property type="term" value="F:acyltransferase activity"/>
    <property type="evidence" value="ECO:0007669"/>
    <property type="project" value="UniProtKB-KW"/>
</dbReference>
<evidence type="ECO:0000313" key="3">
    <source>
        <dbReference type="EMBL" id="MDM7885758.1"/>
    </source>
</evidence>
<dbReference type="Proteomes" id="UP001237823">
    <property type="component" value="Unassembled WGS sequence"/>
</dbReference>
<dbReference type="Pfam" id="PF01757">
    <property type="entry name" value="Acyl_transf_3"/>
    <property type="match status" value="1"/>
</dbReference>
<feature type="transmembrane region" description="Helical" evidence="1">
    <location>
        <begin position="295"/>
        <end position="319"/>
    </location>
</feature>
<dbReference type="PANTHER" id="PTHR23028:SF131">
    <property type="entry name" value="BLR2367 PROTEIN"/>
    <property type="match status" value="1"/>
</dbReference>
<keyword evidence="1" id="KW-1133">Transmembrane helix</keyword>
<evidence type="ECO:0000256" key="1">
    <source>
        <dbReference type="SAM" id="Phobius"/>
    </source>
</evidence>
<accession>A0ABT7T849</accession>
<feature type="transmembrane region" description="Helical" evidence="1">
    <location>
        <begin position="123"/>
        <end position="143"/>
    </location>
</feature>
<keyword evidence="1" id="KW-0472">Membrane</keyword>
<feature type="domain" description="Acyltransferase 3" evidence="2">
    <location>
        <begin position="3"/>
        <end position="315"/>
    </location>
</feature>
<dbReference type="EC" id="2.3.-.-" evidence="3"/>
<dbReference type="InterPro" id="IPR050879">
    <property type="entry name" value="Acyltransferase_3"/>
</dbReference>
<dbReference type="PANTHER" id="PTHR23028">
    <property type="entry name" value="ACETYLTRANSFERASE"/>
    <property type="match status" value="1"/>
</dbReference>
<keyword evidence="4" id="KW-1185">Reference proteome</keyword>
<evidence type="ECO:0000313" key="4">
    <source>
        <dbReference type="Proteomes" id="UP001237823"/>
    </source>
</evidence>
<dbReference type="InterPro" id="IPR002656">
    <property type="entry name" value="Acyl_transf_3_dom"/>
</dbReference>
<comment type="caution">
    <text evidence="3">The sequence shown here is derived from an EMBL/GenBank/DDBJ whole genome shotgun (WGS) entry which is preliminary data.</text>
</comment>
<feature type="transmembrane region" description="Helical" evidence="1">
    <location>
        <begin position="33"/>
        <end position="57"/>
    </location>
</feature>
<keyword evidence="3" id="KW-0808">Transferase</keyword>
<proteinExistence type="predicted"/>
<gene>
    <name evidence="3" type="ORF">QUG92_11640</name>
</gene>
<evidence type="ECO:0000259" key="2">
    <source>
        <dbReference type="Pfam" id="PF01757"/>
    </source>
</evidence>
<dbReference type="RefSeq" id="WP_289459182.1">
    <property type="nucleotide sequence ID" value="NZ_JAUCML010000007.1"/>
</dbReference>
<feature type="transmembrane region" description="Helical" evidence="1">
    <location>
        <begin position="78"/>
        <end position="103"/>
    </location>
</feature>
<reference evidence="3 4" key="1">
    <citation type="submission" date="2023-06" db="EMBL/GenBank/DDBJ databases">
        <authorList>
            <person name="Feng G."/>
            <person name="Li J."/>
            <person name="Zhu H."/>
        </authorList>
    </citation>
    <scope>NUCLEOTIDE SEQUENCE [LARGE SCALE GENOMIC DNA]</scope>
    <source>
        <strain evidence="3 4">RHCKG23</strain>
    </source>
</reference>
<feature type="transmembrane region" description="Helical" evidence="1">
    <location>
        <begin position="230"/>
        <end position="249"/>
    </location>
</feature>
<protein>
    <submittedName>
        <fullName evidence="3">Acyltransferase</fullName>
        <ecNumber evidence="3">2.3.-.-</ecNumber>
    </submittedName>
</protein>
<name>A0ABT7T849_9MICO</name>
<feature type="transmembrane region" description="Helical" evidence="1">
    <location>
        <begin position="179"/>
        <end position="198"/>
    </location>
</feature>
<sequence length="345" mass="37137">MQALRFLSALLVVALHACYWVNRDAGSGAQAPSSALLGDVCVSVFFLISGFVVVLVIDSGREPDWQTFALRRAIRILPLAWLMTTTKIIAAVVVPGAMFDGALTPVRVLTSFLLVPSRGQHGIAPMLWGVEWTLVFEAAFYFLVTAAMAVRIDPVRSVSAVLVLFAILAAWRPDEGSAIWFYANPLVLFLVAGMSIARAVRSGQVLAPIATCSALTALIIAIGVVRSGPAAVSAVVFALLTITFALVVSVERRYGSRLPDWVVMCGDSAFALYLTHPLVAQVLPRALGWFGVRQVPWLPVVVVSVVASVGLGIAVHRCIDRPVGRFLRRRLIRADAARDHRSADA</sequence>
<feature type="transmembrane region" description="Helical" evidence="1">
    <location>
        <begin position="261"/>
        <end position="283"/>
    </location>
</feature>
<keyword evidence="1" id="KW-0812">Transmembrane</keyword>
<keyword evidence="3" id="KW-0012">Acyltransferase</keyword>
<feature type="transmembrane region" description="Helical" evidence="1">
    <location>
        <begin position="205"/>
        <end position="224"/>
    </location>
</feature>
<dbReference type="EMBL" id="JAUCML010000007">
    <property type="protein sequence ID" value="MDM7885758.1"/>
    <property type="molecule type" value="Genomic_DNA"/>
</dbReference>